<dbReference type="RefSeq" id="WP_106717760.1">
    <property type="nucleotide sequence ID" value="NZ_JACHXT010000003.1"/>
</dbReference>
<gene>
    <name evidence="11" type="ORF">CU100_17055</name>
</gene>
<evidence type="ECO:0000256" key="8">
    <source>
        <dbReference type="ARBA" id="ARBA00023798"/>
    </source>
</evidence>
<dbReference type="GO" id="GO:0005524">
    <property type="term" value="F:ATP binding"/>
    <property type="evidence" value="ECO:0007669"/>
    <property type="project" value="UniProtKB-KW"/>
</dbReference>
<reference evidence="12" key="1">
    <citation type="submission" date="2017-11" db="EMBL/GenBank/DDBJ databases">
        <authorList>
            <person name="Kuznetsova I."/>
            <person name="Sazanova A."/>
            <person name="Chirak E."/>
            <person name="Safronova V."/>
            <person name="Willems A."/>
        </authorList>
    </citation>
    <scope>NUCLEOTIDE SEQUENCE [LARGE SCALE GENOMIC DNA]</scope>
    <source>
        <strain evidence="12">PEPV15</strain>
    </source>
</reference>
<accession>A0A2P7ARZ3</accession>
<comment type="catalytic activity">
    <reaction evidence="9">
        <text>ATP + H2O + (2R,4S)-2-methyl-2,3,3,4-tetrahydroxytetrahydrofuran-[AI-2-binding protein]Side 1 = ADP + phosphate + (2R,4S)-2-methyl-2,3,3,4-tetrahydroxytetrahydrofuranSide 2 + [AI-2-binding protein]Side 1.</text>
        <dbReference type="EC" id="7.6.2.13"/>
    </reaction>
</comment>
<dbReference type="GO" id="GO:0016887">
    <property type="term" value="F:ATP hydrolysis activity"/>
    <property type="evidence" value="ECO:0007669"/>
    <property type="project" value="InterPro"/>
</dbReference>
<dbReference type="Pfam" id="PF00005">
    <property type="entry name" value="ABC_tran"/>
    <property type="match status" value="2"/>
</dbReference>
<evidence type="ECO:0000256" key="2">
    <source>
        <dbReference type="ARBA" id="ARBA00009404"/>
    </source>
</evidence>
<evidence type="ECO:0000256" key="5">
    <source>
        <dbReference type="ARBA" id="ARBA00022741"/>
    </source>
</evidence>
<dbReference type="Proteomes" id="UP000241158">
    <property type="component" value="Unassembled WGS sequence"/>
</dbReference>
<dbReference type="CDD" id="cd03216">
    <property type="entry name" value="ABC_Carb_Monos_I"/>
    <property type="match status" value="1"/>
</dbReference>
<dbReference type="SUPFAM" id="SSF52540">
    <property type="entry name" value="P-loop containing nucleoside triphosphate hydrolases"/>
    <property type="match status" value="2"/>
</dbReference>
<dbReference type="OrthoDB" id="9805029at2"/>
<evidence type="ECO:0000256" key="7">
    <source>
        <dbReference type="ARBA" id="ARBA00023747"/>
    </source>
</evidence>
<proteinExistence type="inferred from homology"/>
<dbReference type="InterPro" id="IPR003439">
    <property type="entry name" value="ABC_transporter-like_ATP-bd"/>
</dbReference>
<dbReference type="InterPro" id="IPR017871">
    <property type="entry name" value="ABC_transporter-like_CS"/>
</dbReference>
<evidence type="ECO:0000313" key="11">
    <source>
        <dbReference type="EMBL" id="PSH56995.1"/>
    </source>
</evidence>
<name>A0A2P7ARZ3_9HYPH</name>
<dbReference type="PANTHER" id="PTHR43790">
    <property type="entry name" value="CARBOHYDRATE TRANSPORT ATP-BINDING PROTEIN MG119-RELATED"/>
    <property type="match status" value="1"/>
</dbReference>
<keyword evidence="6 11" id="KW-0067">ATP-binding</keyword>
<dbReference type="CDD" id="cd03215">
    <property type="entry name" value="ABC_Carb_Monos_II"/>
    <property type="match status" value="1"/>
</dbReference>
<dbReference type="InterPro" id="IPR050107">
    <property type="entry name" value="ABC_carbohydrate_import_ATPase"/>
</dbReference>
<dbReference type="PANTHER" id="PTHR43790:SF2">
    <property type="entry name" value="AUTOINDUCER 2 IMPORT ATP-BINDING PROTEIN LSRA"/>
    <property type="match status" value="1"/>
</dbReference>
<dbReference type="EC" id="7.6.2.13" evidence="8"/>
<comment type="caution">
    <text evidence="11">The sequence shown here is derived from an EMBL/GenBank/DDBJ whole genome shotgun (WGS) entry which is preliminary data.</text>
</comment>
<dbReference type="InterPro" id="IPR027417">
    <property type="entry name" value="P-loop_NTPase"/>
</dbReference>
<keyword evidence="12" id="KW-1185">Reference proteome</keyword>
<dbReference type="EMBL" id="PGGN01000003">
    <property type="protein sequence ID" value="PSH56995.1"/>
    <property type="molecule type" value="Genomic_DNA"/>
</dbReference>
<comment type="function">
    <text evidence="7">Part of the ABC transporter complex LsrABCD involved in autoinducer 2 (AI-2) import. Responsible for energy coupling to the transport system.</text>
</comment>
<dbReference type="GO" id="GO:0005886">
    <property type="term" value="C:plasma membrane"/>
    <property type="evidence" value="ECO:0007669"/>
    <property type="project" value="UniProtKB-SubCell"/>
</dbReference>
<sequence length="512" mass="55195">MEARAAKGLRIHSIRKAFGTHEVLKGIDLNLEPGYVHALLGPNGAGKSSLLSCLSGAIEPDSGSIIVDGRQYHSLTPTEAFGAGISIIYQHFQLVDSLSCSDNIFLGRELRTRFGAIDFAEQNRQTRALFNSLGVAINPATIVGSLNIGEQQIVEIARALSRRPSVLILDEPTAALSEKEVEALLALVRRLADEHGLTIVYVTHLLDEVMQVADTVTVIRDGAVLWQRARTSIELDDIIFAISPDAIEATRRTRTLDDRVLLGVEDLRTNWSGPISFDARDGEIIGVFGILGSGRTDLLEALAGARPRTGQVLLDGGSVEATGPGSARESGIALVASDRKQQSLFGELSAMENLLMPHYGQTARPIRLKARELSIFERISRSIGLQPNDPHRDADKFSGGNAQKLVIGRWISGLDATRLLLLDEPTQGVDIGARRDLYALLRSFVDVPGRAIVFASSDPEELIALADRVLILSAGKIVASVNPRVGEQALIALAHGHSFHAAANQDNSHDPN</sequence>
<dbReference type="PROSITE" id="PS50893">
    <property type="entry name" value="ABC_TRANSPORTER_2"/>
    <property type="match status" value="2"/>
</dbReference>
<dbReference type="SMART" id="SM00382">
    <property type="entry name" value="AAA"/>
    <property type="match status" value="2"/>
</dbReference>
<evidence type="ECO:0000256" key="3">
    <source>
        <dbReference type="ARBA" id="ARBA00011262"/>
    </source>
</evidence>
<evidence type="ECO:0000256" key="6">
    <source>
        <dbReference type="ARBA" id="ARBA00022840"/>
    </source>
</evidence>
<evidence type="ECO:0000256" key="1">
    <source>
        <dbReference type="ARBA" id="ARBA00004417"/>
    </source>
</evidence>
<evidence type="ECO:0000313" key="12">
    <source>
        <dbReference type="Proteomes" id="UP000241158"/>
    </source>
</evidence>
<feature type="domain" description="ABC transporter" evidence="10">
    <location>
        <begin position="9"/>
        <end position="246"/>
    </location>
</feature>
<comment type="subcellular location">
    <subcellularLocation>
        <location evidence="1">Cell inner membrane</location>
        <topology evidence="1">Peripheral membrane protein</topology>
    </subcellularLocation>
</comment>
<protein>
    <recommendedName>
        <fullName evidence="4">Autoinducer 2 import ATP-binding protein LsrA</fullName>
        <ecNumber evidence="8">7.6.2.13</ecNumber>
    </recommendedName>
</protein>
<evidence type="ECO:0000256" key="9">
    <source>
        <dbReference type="ARBA" id="ARBA00034076"/>
    </source>
</evidence>
<keyword evidence="5" id="KW-0547">Nucleotide-binding</keyword>
<dbReference type="Gene3D" id="3.40.50.300">
    <property type="entry name" value="P-loop containing nucleotide triphosphate hydrolases"/>
    <property type="match status" value="2"/>
</dbReference>
<dbReference type="InterPro" id="IPR003593">
    <property type="entry name" value="AAA+_ATPase"/>
</dbReference>
<evidence type="ECO:0000259" key="10">
    <source>
        <dbReference type="PROSITE" id="PS50893"/>
    </source>
</evidence>
<organism evidence="11 12">
    <name type="scientific">Phyllobacterium endophyticum</name>
    <dbReference type="NCBI Taxonomy" id="1149773"/>
    <lineage>
        <taxon>Bacteria</taxon>
        <taxon>Pseudomonadati</taxon>
        <taxon>Pseudomonadota</taxon>
        <taxon>Alphaproteobacteria</taxon>
        <taxon>Hyphomicrobiales</taxon>
        <taxon>Phyllobacteriaceae</taxon>
        <taxon>Phyllobacterium</taxon>
    </lineage>
</organism>
<evidence type="ECO:0000256" key="4">
    <source>
        <dbReference type="ARBA" id="ARBA00019459"/>
    </source>
</evidence>
<comment type="similarity">
    <text evidence="2">Belongs to the ABC transporter superfamily. AI-2 autoinducer porter (TC 3.A.1.2.8) family.</text>
</comment>
<dbReference type="PROSITE" id="PS00211">
    <property type="entry name" value="ABC_TRANSPORTER_1"/>
    <property type="match status" value="1"/>
</dbReference>
<comment type="subunit">
    <text evidence="3">The complex is composed of two ATP-binding proteins (LsrA), two transmembrane proteins (LsrC and LsrD) and a solute-binding protein (LsrB).</text>
</comment>
<dbReference type="AlphaFoldDB" id="A0A2P7ARZ3"/>
<feature type="domain" description="ABC transporter" evidence="10">
    <location>
        <begin position="253"/>
        <end position="499"/>
    </location>
</feature>